<evidence type="ECO:0000256" key="1">
    <source>
        <dbReference type="SAM" id="MobiDB-lite"/>
    </source>
</evidence>
<organism evidence="2 3">
    <name type="scientific">Jimgerdemannia flammicorona</name>
    <dbReference type="NCBI Taxonomy" id="994334"/>
    <lineage>
        <taxon>Eukaryota</taxon>
        <taxon>Fungi</taxon>
        <taxon>Fungi incertae sedis</taxon>
        <taxon>Mucoromycota</taxon>
        <taxon>Mucoromycotina</taxon>
        <taxon>Endogonomycetes</taxon>
        <taxon>Endogonales</taxon>
        <taxon>Endogonaceae</taxon>
        <taxon>Jimgerdemannia</taxon>
    </lineage>
</organism>
<dbReference type="AlphaFoldDB" id="A0A433QIJ0"/>
<gene>
    <name evidence="2" type="ORF">BC938DRAFT_480447</name>
</gene>
<keyword evidence="3" id="KW-1185">Reference proteome</keyword>
<sequence length="167" mass="18858">MSAIISCTSQFLLCCELDNLVLLTPLTRSTPLSPLPKHSPKHLLPRPDHLTQPFVHILVSLSSPCNSSSLVSYSCLPVLPRLAVYLICTLRVCDNTKHKPNNACTLRPHSPNNSQKEERINRPLQTTRCRHRRKTRFFFLIFFTSGLPTHETIVRQAGRLHLVDAAS</sequence>
<name>A0A433QIJ0_9FUNG</name>
<dbReference type="Proteomes" id="UP000274822">
    <property type="component" value="Unassembled WGS sequence"/>
</dbReference>
<evidence type="ECO:0000313" key="3">
    <source>
        <dbReference type="Proteomes" id="UP000274822"/>
    </source>
</evidence>
<comment type="caution">
    <text evidence="2">The sequence shown here is derived from an EMBL/GenBank/DDBJ whole genome shotgun (WGS) entry which is preliminary data.</text>
</comment>
<evidence type="ECO:0000313" key="2">
    <source>
        <dbReference type="EMBL" id="RUS29615.1"/>
    </source>
</evidence>
<dbReference type="EMBL" id="RBNJ01004934">
    <property type="protein sequence ID" value="RUS29615.1"/>
    <property type="molecule type" value="Genomic_DNA"/>
</dbReference>
<reference evidence="2 3" key="1">
    <citation type="journal article" date="2018" name="New Phytol.">
        <title>Phylogenomics of Endogonaceae and evolution of mycorrhizas within Mucoromycota.</title>
        <authorList>
            <person name="Chang Y."/>
            <person name="Desiro A."/>
            <person name="Na H."/>
            <person name="Sandor L."/>
            <person name="Lipzen A."/>
            <person name="Clum A."/>
            <person name="Barry K."/>
            <person name="Grigoriev I.V."/>
            <person name="Martin F.M."/>
            <person name="Stajich J.E."/>
            <person name="Smith M.E."/>
            <person name="Bonito G."/>
            <person name="Spatafora J.W."/>
        </authorList>
    </citation>
    <scope>NUCLEOTIDE SEQUENCE [LARGE SCALE GENOMIC DNA]</scope>
    <source>
        <strain evidence="2 3">AD002</strain>
    </source>
</reference>
<feature type="region of interest" description="Disordered" evidence="1">
    <location>
        <begin position="104"/>
        <end position="123"/>
    </location>
</feature>
<protein>
    <submittedName>
        <fullName evidence="2">Uncharacterized protein</fullName>
    </submittedName>
</protein>
<proteinExistence type="predicted"/>
<accession>A0A433QIJ0</accession>